<protein>
    <submittedName>
        <fullName evidence="2">Werner syndrome ATP-dependent helicase-like</fullName>
    </submittedName>
</protein>
<dbReference type="GO" id="GO:0004386">
    <property type="term" value="F:helicase activity"/>
    <property type="evidence" value="ECO:0007669"/>
    <property type="project" value="UniProtKB-KW"/>
</dbReference>
<feature type="compositionally biased region" description="Polar residues" evidence="1">
    <location>
        <begin position="272"/>
        <end position="286"/>
    </location>
</feature>
<proteinExistence type="predicted"/>
<reference evidence="2" key="1">
    <citation type="submission" date="2020-04" db="EMBL/GenBank/DDBJ databases">
        <authorList>
            <person name="Alioto T."/>
            <person name="Alioto T."/>
            <person name="Gomez Garrido J."/>
        </authorList>
    </citation>
    <scope>NUCLEOTIDE SEQUENCE</scope>
    <source>
        <strain evidence="2">A484AB</strain>
    </source>
</reference>
<evidence type="ECO:0000313" key="3">
    <source>
        <dbReference type="Proteomes" id="UP001152795"/>
    </source>
</evidence>
<name>A0A6S7JI50_PARCT</name>
<sequence length="473" mass="53245">MNQDNSQAEFFITTRGSFKWLGSFEELKKFCDKILKIDSRWLVPRGGCKSFENEDITIRWYSTNNSLIIKGQDGESLRNELKLIAKPMDESVEDSQDDELISAEGDGDSIASTRIHGKVDEVVQSEESPQVTAKDSSDYVYFQNQVSEIKSNLDQHIDKTRAELQRIDESLADQFDQLKELQFSERINELAKYCLSNLETQNYELKQENIQLRIDNDSLKDRLNSVSYVVSDLNTKIKDIESEKLSLVTAIKLLQEDNNLATINDRDSACSSWQTSRSKAQSNGHTRGSDKNIKYNTFDILSVESCSDNESDTNVDDSTLKLNTVLPSESRLNSPNVDSRKYDSAQKKNQSTQSYGQSKKSKSNDNNRSYLTANSTRATTSQKGTTNQPSKLVFIASGDSIVQHVHGWELSDAERRVAVKSFSGSKIEDMCDFLKPLIRKKPDEVILHIGTNDVKDNSKTAEVVAAGILKSGY</sequence>
<organism evidence="2 3">
    <name type="scientific">Paramuricea clavata</name>
    <name type="common">Red gorgonian</name>
    <name type="synonym">Violescent sea-whip</name>
    <dbReference type="NCBI Taxonomy" id="317549"/>
    <lineage>
        <taxon>Eukaryota</taxon>
        <taxon>Metazoa</taxon>
        <taxon>Cnidaria</taxon>
        <taxon>Anthozoa</taxon>
        <taxon>Octocorallia</taxon>
        <taxon>Malacalcyonacea</taxon>
        <taxon>Plexauridae</taxon>
        <taxon>Paramuricea</taxon>
    </lineage>
</organism>
<dbReference type="SUPFAM" id="SSF52266">
    <property type="entry name" value="SGNH hydrolase"/>
    <property type="match status" value="1"/>
</dbReference>
<feature type="region of interest" description="Disordered" evidence="1">
    <location>
        <begin position="307"/>
        <end position="386"/>
    </location>
</feature>
<keyword evidence="3" id="KW-1185">Reference proteome</keyword>
<keyword evidence="2" id="KW-0067">ATP-binding</keyword>
<keyword evidence="2" id="KW-0347">Helicase</keyword>
<dbReference type="EMBL" id="CACRXK020016962">
    <property type="protein sequence ID" value="CAB4030558.1"/>
    <property type="molecule type" value="Genomic_DNA"/>
</dbReference>
<evidence type="ECO:0000256" key="1">
    <source>
        <dbReference type="SAM" id="MobiDB-lite"/>
    </source>
</evidence>
<comment type="caution">
    <text evidence="2">The sequence shown here is derived from an EMBL/GenBank/DDBJ whole genome shotgun (WGS) entry which is preliminary data.</text>
</comment>
<gene>
    <name evidence="2" type="ORF">PACLA_8A084564</name>
</gene>
<dbReference type="AlphaFoldDB" id="A0A6S7JI50"/>
<dbReference type="Proteomes" id="UP001152795">
    <property type="component" value="Unassembled WGS sequence"/>
</dbReference>
<keyword evidence="2" id="KW-0378">Hydrolase</keyword>
<keyword evidence="2" id="KW-0547">Nucleotide-binding</keyword>
<feature type="region of interest" description="Disordered" evidence="1">
    <location>
        <begin position="272"/>
        <end position="291"/>
    </location>
</feature>
<feature type="compositionally biased region" description="Polar residues" evidence="1">
    <location>
        <begin position="368"/>
        <end position="386"/>
    </location>
</feature>
<feature type="compositionally biased region" description="Polar residues" evidence="1">
    <location>
        <begin position="347"/>
        <end position="357"/>
    </location>
</feature>
<accession>A0A6S7JI50</accession>
<evidence type="ECO:0000313" key="2">
    <source>
        <dbReference type="EMBL" id="CAB4030558.1"/>
    </source>
</evidence>
<dbReference type="Gene3D" id="3.40.50.12690">
    <property type="match status" value="1"/>
</dbReference>
<feature type="compositionally biased region" description="Polar residues" evidence="1">
    <location>
        <begin position="316"/>
        <end position="337"/>
    </location>
</feature>